<keyword evidence="1" id="KW-0472">Membrane</keyword>
<feature type="transmembrane region" description="Helical" evidence="1">
    <location>
        <begin position="20"/>
        <end position="41"/>
    </location>
</feature>
<organism evidence="3 4">
    <name type="scientific">Thecamonas trahens ATCC 50062</name>
    <dbReference type="NCBI Taxonomy" id="461836"/>
    <lineage>
        <taxon>Eukaryota</taxon>
        <taxon>Apusozoa</taxon>
        <taxon>Apusomonadida</taxon>
        <taxon>Apusomonadidae</taxon>
        <taxon>Thecamonas</taxon>
    </lineage>
</organism>
<keyword evidence="4" id="KW-1185">Reference proteome</keyword>
<feature type="transmembrane region" description="Helical" evidence="1">
    <location>
        <begin position="102"/>
        <end position="124"/>
    </location>
</feature>
<evidence type="ECO:0000313" key="4">
    <source>
        <dbReference type="Proteomes" id="UP000054408"/>
    </source>
</evidence>
<feature type="transmembrane region" description="Helical" evidence="1">
    <location>
        <begin position="61"/>
        <end position="82"/>
    </location>
</feature>
<accession>A0A0L0D4R9</accession>
<dbReference type="InterPro" id="IPR013715">
    <property type="entry name" value="DUF1746"/>
</dbReference>
<dbReference type="Proteomes" id="UP000054408">
    <property type="component" value="Unassembled WGS sequence"/>
</dbReference>
<dbReference type="Pfam" id="PF08508">
    <property type="entry name" value="DUF1746"/>
    <property type="match status" value="1"/>
</dbReference>
<name>A0A0L0D4R9_THETB</name>
<dbReference type="EMBL" id="GL349442">
    <property type="protein sequence ID" value="KNC46303.1"/>
    <property type="molecule type" value="Genomic_DNA"/>
</dbReference>
<sequence>MQAMLRAASTPRDRLWLSTAIALALQALYGYLLEGNLLILFYRAVVAASLNSARMASRSTLVSRIVVLNLLPVAFHLFTTPGTPADSLLLSFVGPGHPPSRFGLLLLDLLTGSLHYLFALAVIYPKAQAALAASAVASVRGGSHGGSSSRRRTGHSVLDAESDNGADSLAVLGYALPGASASAAAAAAAAGVFADDSSDAADAALASRPDIAELVSAPGLDFSGNNLL</sequence>
<proteinExistence type="predicted"/>
<gene>
    <name evidence="3" type="ORF">AMSG_02755</name>
</gene>
<dbReference type="RefSeq" id="XP_013760596.1">
    <property type="nucleotide sequence ID" value="XM_013905142.1"/>
</dbReference>
<feature type="domain" description="DUF1746" evidence="2">
    <location>
        <begin position="29"/>
        <end position="116"/>
    </location>
</feature>
<evidence type="ECO:0000313" key="3">
    <source>
        <dbReference type="EMBL" id="KNC46303.1"/>
    </source>
</evidence>
<evidence type="ECO:0000259" key="2">
    <source>
        <dbReference type="Pfam" id="PF08508"/>
    </source>
</evidence>
<dbReference type="AlphaFoldDB" id="A0A0L0D4R9"/>
<reference evidence="3 4" key="1">
    <citation type="submission" date="2010-05" db="EMBL/GenBank/DDBJ databases">
        <title>The Genome Sequence of Thecamonas trahens ATCC 50062.</title>
        <authorList>
            <consortium name="The Broad Institute Genome Sequencing Platform"/>
            <person name="Russ C."/>
            <person name="Cuomo C."/>
            <person name="Shea T."/>
            <person name="Young S.K."/>
            <person name="Zeng Q."/>
            <person name="Koehrsen M."/>
            <person name="Haas B."/>
            <person name="Borodovsky M."/>
            <person name="Guigo R."/>
            <person name="Alvarado L."/>
            <person name="Berlin A."/>
            <person name="Bochicchio J."/>
            <person name="Borenstein D."/>
            <person name="Chapman S."/>
            <person name="Chen Z."/>
            <person name="Freedman E."/>
            <person name="Gellesch M."/>
            <person name="Goldberg J."/>
            <person name="Griggs A."/>
            <person name="Gujja S."/>
            <person name="Heilman E."/>
            <person name="Heiman D."/>
            <person name="Hepburn T."/>
            <person name="Howarth C."/>
            <person name="Jen D."/>
            <person name="Larson L."/>
            <person name="Mehta T."/>
            <person name="Park D."/>
            <person name="Pearson M."/>
            <person name="Roberts A."/>
            <person name="Saif S."/>
            <person name="Shenoy N."/>
            <person name="Sisk P."/>
            <person name="Stolte C."/>
            <person name="Sykes S."/>
            <person name="Thomson T."/>
            <person name="Walk T."/>
            <person name="White J."/>
            <person name="Yandava C."/>
            <person name="Burger G."/>
            <person name="Gray M.W."/>
            <person name="Holland P.W.H."/>
            <person name="King N."/>
            <person name="Lang F.B.F."/>
            <person name="Roger A.J."/>
            <person name="Ruiz-Trillo I."/>
            <person name="Lander E."/>
            <person name="Nusbaum C."/>
        </authorList>
    </citation>
    <scope>NUCLEOTIDE SEQUENCE [LARGE SCALE GENOMIC DNA]</scope>
    <source>
        <strain evidence="3 4">ATCC 50062</strain>
    </source>
</reference>
<keyword evidence="1" id="KW-0812">Transmembrane</keyword>
<keyword evidence="1" id="KW-1133">Transmembrane helix</keyword>
<evidence type="ECO:0000256" key="1">
    <source>
        <dbReference type="SAM" id="Phobius"/>
    </source>
</evidence>
<protein>
    <recommendedName>
        <fullName evidence="2">DUF1746 domain-containing protein</fullName>
    </recommendedName>
</protein>
<dbReference type="GeneID" id="25562408"/>